<evidence type="ECO:0000256" key="4">
    <source>
        <dbReference type="ARBA" id="ARBA00023004"/>
    </source>
</evidence>
<proteinExistence type="inferred from homology"/>
<dbReference type="GO" id="GO:0003994">
    <property type="term" value="F:aconitate hydratase activity"/>
    <property type="evidence" value="ECO:0007669"/>
    <property type="project" value="UniProtKB-EC"/>
</dbReference>
<dbReference type="PRINTS" id="PR00415">
    <property type="entry name" value="ACONITASE"/>
</dbReference>
<comment type="caution">
    <text evidence="10">The sequence shown here is derived from an EMBL/GenBank/DDBJ whole genome shotgun (WGS) entry which is preliminary data.</text>
</comment>
<accession>A0ABS2CQK7</accession>
<keyword evidence="4 6" id="KW-0408">Iron</keyword>
<name>A0ABS2CQK7_9MICO</name>
<evidence type="ECO:0000259" key="9">
    <source>
        <dbReference type="Pfam" id="PF00694"/>
    </source>
</evidence>
<dbReference type="RefSeq" id="WP_204132619.1">
    <property type="nucleotide sequence ID" value="NZ_JAFDVD010000021.1"/>
</dbReference>
<keyword evidence="6 10" id="KW-0456">Lyase</keyword>
<dbReference type="Pfam" id="PF00330">
    <property type="entry name" value="Aconitase"/>
    <property type="match status" value="1"/>
</dbReference>
<dbReference type="SUPFAM" id="SSF53732">
    <property type="entry name" value="Aconitase iron-sulfur domain"/>
    <property type="match status" value="1"/>
</dbReference>
<feature type="region of interest" description="Disordered" evidence="7">
    <location>
        <begin position="881"/>
        <end position="901"/>
    </location>
</feature>
<evidence type="ECO:0000313" key="10">
    <source>
        <dbReference type="EMBL" id="MBM6402154.1"/>
    </source>
</evidence>
<feature type="domain" description="Aconitase/3-isopropylmalate dehydratase large subunit alpha/beta/alpha" evidence="8">
    <location>
        <begin position="79"/>
        <end position="554"/>
    </location>
</feature>
<dbReference type="NCBIfam" id="NF006757">
    <property type="entry name" value="PRK09277.1"/>
    <property type="match status" value="1"/>
</dbReference>
<dbReference type="PROSITE" id="PS01244">
    <property type="entry name" value="ACONITASE_2"/>
    <property type="match status" value="1"/>
</dbReference>
<dbReference type="NCBIfam" id="TIGR01341">
    <property type="entry name" value="aconitase_1"/>
    <property type="match status" value="1"/>
</dbReference>
<dbReference type="EC" id="4.2.1.3" evidence="6"/>
<keyword evidence="11" id="KW-1185">Reference proteome</keyword>
<evidence type="ECO:0000256" key="5">
    <source>
        <dbReference type="ARBA" id="ARBA00023014"/>
    </source>
</evidence>
<evidence type="ECO:0000256" key="6">
    <source>
        <dbReference type="RuleBase" id="RU361275"/>
    </source>
</evidence>
<keyword evidence="3" id="KW-0479">Metal-binding</keyword>
<evidence type="ECO:0000256" key="1">
    <source>
        <dbReference type="ARBA" id="ARBA00001966"/>
    </source>
</evidence>
<comment type="catalytic activity">
    <reaction evidence="6">
        <text>citrate = D-threo-isocitrate</text>
        <dbReference type="Rhea" id="RHEA:10336"/>
        <dbReference type="ChEBI" id="CHEBI:15562"/>
        <dbReference type="ChEBI" id="CHEBI:16947"/>
        <dbReference type="EC" id="4.2.1.3"/>
    </reaction>
</comment>
<dbReference type="Gene3D" id="3.20.19.10">
    <property type="entry name" value="Aconitase, domain 4"/>
    <property type="match status" value="1"/>
</dbReference>
<dbReference type="InterPro" id="IPR036008">
    <property type="entry name" value="Aconitase_4Fe-4S_dom"/>
</dbReference>
<evidence type="ECO:0000313" key="11">
    <source>
        <dbReference type="Proteomes" id="UP001430172"/>
    </source>
</evidence>
<dbReference type="PROSITE" id="PS00450">
    <property type="entry name" value="ACONITASE_1"/>
    <property type="match status" value="1"/>
</dbReference>
<evidence type="ECO:0000256" key="7">
    <source>
        <dbReference type="SAM" id="MobiDB-lite"/>
    </source>
</evidence>
<dbReference type="Gene3D" id="3.30.499.10">
    <property type="entry name" value="Aconitase, domain 3"/>
    <property type="match status" value="2"/>
</dbReference>
<dbReference type="PANTHER" id="PTHR11670">
    <property type="entry name" value="ACONITASE/IRON-RESPONSIVE ELEMENT FAMILY MEMBER"/>
    <property type="match status" value="1"/>
</dbReference>
<dbReference type="EMBL" id="JAFDVD010000021">
    <property type="protein sequence ID" value="MBM6402154.1"/>
    <property type="molecule type" value="Genomic_DNA"/>
</dbReference>
<dbReference type="InterPro" id="IPR001030">
    <property type="entry name" value="Acoase/IPM_deHydtase_lsu_aba"/>
</dbReference>
<dbReference type="NCBIfam" id="NF009520">
    <property type="entry name" value="PRK12881.1"/>
    <property type="match status" value="1"/>
</dbReference>
<dbReference type="InterPro" id="IPR018136">
    <property type="entry name" value="Aconitase_4Fe-4S_BS"/>
</dbReference>
<comment type="cofactor">
    <cofactor evidence="1">
        <name>[4Fe-4S] cluster</name>
        <dbReference type="ChEBI" id="CHEBI:49883"/>
    </cofactor>
</comment>
<dbReference type="Proteomes" id="UP001430172">
    <property type="component" value="Unassembled WGS sequence"/>
</dbReference>
<dbReference type="InterPro" id="IPR015931">
    <property type="entry name" value="Acnase/IPM_dHydase_lsu_aba_1/3"/>
</dbReference>
<dbReference type="Pfam" id="PF00694">
    <property type="entry name" value="Aconitase_C"/>
    <property type="match status" value="1"/>
</dbReference>
<feature type="domain" description="Aconitase A/isopropylmalate dehydratase small subunit swivel" evidence="9">
    <location>
        <begin position="686"/>
        <end position="811"/>
    </location>
</feature>
<keyword evidence="6" id="KW-0004">4Fe-4S</keyword>
<dbReference type="SUPFAM" id="SSF52016">
    <property type="entry name" value="LeuD/IlvD-like"/>
    <property type="match status" value="1"/>
</dbReference>
<dbReference type="InterPro" id="IPR000573">
    <property type="entry name" value="AconitaseA/IPMdHydase_ssu_swvl"/>
</dbReference>
<dbReference type="InterPro" id="IPR015928">
    <property type="entry name" value="Aconitase/3IPM_dehydase_swvl"/>
</dbReference>
<dbReference type="Gene3D" id="6.10.190.10">
    <property type="match status" value="1"/>
</dbReference>
<evidence type="ECO:0000259" key="8">
    <source>
        <dbReference type="Pfam" id="PF00330"/>
    </source>
</evidence>
<comment type="similarity">
    <text evidence="2 6">Belongs to the aconitase/IPM isomerase family.</text>
</comment>
<gene>
    <name evidence="10" type="primary">acnA</name>
    <name evidence="10" type="ORF">JQN70_17295</name>
</gene>
<dbReference type="InterPro" id="IPR006249">
    <property type="entry name" value="Aconitase/IRP2"/>
</dbReference>
<organism evidence="10 11">
    <name type="scientific">Phycicoccus sonneratiae</name>
    <dbReference type="NCBI Taxonomy" id="2807628"/>
    <lineage>
        <taxon>Bacteria</taxon>
        <taxon>Bacillati</taxon>
        <taxon>Actinomycetota</taxon>
        <taxon>Actinomycetes</taxon>
        <taxon>Micrococcales</taxon>
        <taxon>Intrasporangiaceae</taxon>
        <taxon>Phycicoccus</taxon>
    </lineage>
</organism>
<comment type="function">
    <text evidence="6">Catalyzes the isomerization of citrate to isocitrate via cis-aconitate.</text>
</comment>
<keyword evidence="5 6" id="KW-0411">Iron-sulfur</keyword>
<reference evidence="10" key="1">
    <citation type="submission" date="2021-02" db="EMBL/GenBank/DDBJ databases">
        <title>Phycicoccus sp. MQZ13P-5T, whole genome shotgun sequence.</title>
        <authorList>
            <person name="Tuo L."/>
        </authorList>
    </citation>
    <scope>NUCLEOTIDE SEQUENCE</scope>
    <source>
        <strain evidence="10">MQZ13P-5</strain>
    </source>
</reference>
<sequence>MNHPHLTGTRRTTQDTHGTLEVRGSLLSYHRINALAPDSMPVSRRILLENVLRFHDGSPGADAQVRAVLAGDTDTPVDLYASRVFLHDTNGVPTVVDLAAMRDGMAAMGGDPAKVNPVIASELVIDHSVIADVHGRPDAMARNVELEYTRNSERYRFLRWGQQSLENFAVVPPGTGIMHQVNVEYLARVVMVEDGWAFPDVCLGTDSHTTMVNGLGVLGWGIGGIEAEAAMLGQSMSIVVPPVVGVRLQGQLPAGTTATDLVLTITETLRAHGVIGKFVEFCGEGTAALPVADRVTIANMSPEFGSTCALFPIDDETLRYLRFTGRSEDRVELVEAYAKAQGLWHDPERVLDFDETIDLDLGTVVPSLAGPARPEDRVPLTQAKTRFAAALWESSGRPNRVTATLSMQGQQHAVSDGLVAIAAITSCTNTSNPSVMVAAGLLARNAVRAGLRSKPWVKTTLSPGSKVVMDYYRRAGLVPDLEALGFNLAGFGCMTCIGASGPLVPEVSDAIAEHGINVVSVLSGNRNFEGRIQPEVAMNYLASPPLVVAYALVGTMDVDLYREPLGYDQHGDGVFLADLWPDAAEIDAVMADNIDPTMFSAAYADVFDGDQRWKDIAVSSSERFDWDEESTYIRRPPYLDAMTPEPQPAQDITAARVLVKLGDMVTTDHVSPAGAITANSAAAAHLAEHGVRGRDLNTYASRRGNHQVMMRGAFANVRLQNQVAPGTRAARTRNFLADGAEASIYDAADAYRAAGVPVVVVAGRDYGGGSSRDWAAKGPALLGVRAVIAQSFERIHRSNLVGMGILPLELLDAGPDDLAPTGAEEITITGLTEIGPEDVHPMVTVRNGDREFTARARLDTPREIDYFRHGGVMPYVLRGLLDTDDDTRNDPTAKTHPPSLT</sequence>
<evidence type="ECO:0000256" key="3">
    <source>
        <dbReference type="ARBA" id="ARBA00022723"/>
    </source>
</evidence>
<protein>
    <recommendedName>
        <fullName evidence="6">Aconitate hydratase</fullName>
        <shortName evidence="6">Aconitase</shortName>
        <ecNumber evidence="6">4.2.1.3</ecNumber>
    </recommendedName>
</protein>
<evidence type="ECO:0000256" key="2">
    <source>
        <dbReference type="ARBA" id="ARBA00007185"/>
    </source>
</evidence>